<comment type="caution">
    <text evidence="1">The sequence shown here is derived from an EMBL/GenBank/DDBJ whole genome shotgun (WGS) entry which is preliminary data.</text>
</comment>
<protein>
    <submittedName>
        <fullName evidence="1">Uncharacterized protein</fullName>
    </submittedName>
</protein>
<reference evidence="1" key="2">
    <citation type="submission" date="2023-06" db="EMBL/GenBank/DDBJ databases">
        <authorList>
            <consortium name="Lawrence Berkeley National Laboratory"/>
            <person name="Mondo S.J."/>
            <person name="Hensen N."/>
            <person name="Bonometti L."/>
            <person name="Westerberg I."/>
            <person name="Brannstrom I.O."/>
            <person name="Guillou S."/>
            <person name="Cros-Aarteil S."/>
            <person name="Calhoun S."/>
            <person name="Haridas S."/>
            <person name="Kuo A."/>
            <person name="Pangilinan J."/>
            <person name="Riley R."/>
            <person name="Labutti K."/>
            <person name="Andreopoulos B."/>
            <person name="Lipzen A."/>
            <person name="Chen C."/>
            <person name="Yanf M."/>
            <person name="Daum C."/>
            <person name="Ng V."/>
            <person name="Clum A."/>
            <person name="Steindorff A."/>
            <person name="Ohm R."/>
            <person name="Martin F."/>
            <person name="Silar P."/>
            <person name="Natvig D."/>
            <person name="Lalanne C."/>
            <person name="Gautier V."/>
            <person name="Ament-Velasquez S.L."/>
            <person name="Kruys A."/>
            <person name="Hutchinson M.I."/>
            <person name="Powell A.J."/>
            <person name="Barry K."/>
            <person name="Miller A.N."/>
            <person name="Grigoriev I.V."/>
            <person name="Debuchy R."/>
            <person name="Gladieux P."/>
            <person name="Thoren M.H."/>
            <person name="Johannesson H."/>
        </authorList>
    </citation>
    <scope>NUCLEOTIDE SEQUENCE</scope>
    <source>
        <strain evidence="1">CBS 626.80</strain>
    </source>
</reference>
<reference evidence="1" key="1">
    <citation type="journal article" date="2023" name="Mol. Phylogenet. Evol.">
        <title>Genome-scale phylogeny and comparative genomics of the fungal order Sordariales.</title>
        <authorList>
            <person name="Hensen N."/>
            <person name="Bonometti L."/>
            <person name="Westerberg I."/>
            <person name="Brannstrom I.O."/>
            <person name="Guillou S."/>
            <person name="Cros-Aarteil S."/>
            <person name="Calhoun S."/>
            <person name="Haridas S."/>
            <person name="Kuo A."/>
            <person name="Mondo S."/>
            <person name="Pangilinan J."/>
            <person name="Riley R."/>
            <person name="LaButti K."/>
            <person name="Andreopoulos B."/>
            <person name="Lipzen A."/>
            <person name="Chen C."/>
            <person name="Yan M."/>
            <person name="Daum C."/>
            <person name="Ng V."/>
            <person name="Clum A."/>
            <person name="Steindorff A."/>
            <person name="Ohm R.A."/>
            <person name="Martin F."/>
            <person name="Silar P."/>
            <person name="Natvig D.O."/>
            <person name="Lalanne C."/>
            <person name="Gautier V."/>
            <person name="Ament-Velasquez S.L."/>
            <person name="Kruys A."/>
            <person name="Hutchinson M.I."/>
            <person name="Powell A.J."/>
            <person name="Barry K."/>
            <person name="Miller A.N."/>
            <person name="Grigoriev I.V."/>
            <person name="Debuchy R."/>
            <person name="Gladieux P."/>
            <person name="Hiltunen Thoren M."/>
            <person name="Johannesson H."/>
        </authorList>
    </citation>
    <scope>NUCLEOTIDE SEQUENCE</scope>
    <source>
        <strain evidence="1">CBS 626.80</strain>
    </source>
</reference>
<dbReference type="AlphaFoldDB" id="A0AAN6SBU7"/>
<evidence type="ECO:0000313" key="1">
    <source>
        <dbReference type="EMBL" id="KAK3947900.1"/>
    </source>
</evidence>
<sequence>MALFSASLSFFSHLTVYRAGLRLESKEAFEEYKREYLARRNGEGKAQVDLANYPACLDDLPVTEADRNVWRKRIFGAIRDFSQIENQDRRKGQKANTQ</sequence>
<dbReference type="Proteomes" id="UP001303222">
    <property type="component" value="Unassembled WGS sequence"/>
</dbReference>
<organism evidence="1 2">
    <name type="scientific">Pseudoneurospora amorphoporcata</name>
    <dbReference type="NCBI Taxonomy" id="241081"/>
    <lineage>
        <taxon>Eukaryota</taxon>
        <taxon>Fungi</taxon>
        <taxon>Dikarya</taxon>
        <taxon>Ascomycota</taxon>
        <taxon>Pezizomycotina</taxon>
        <taxon>Sordariomycetes</taxon>
        <taxon>Sordariomycetidae</taxon>
        <taxon>Sordariales</taxon>
        <taxon>Sordariaceae</taxon>
        <taxon>Pseudoneurospora</taxon>
    </lineage>
</organism>
<name>A0AAN6SBU7_9PEZI</name>
<keyword evidence="2" id="KW-1185">Reference proteome</keyword>
<dbReference type="EMBL" id="MU859301">
    <property type="protein sequence ID" value="KAK3947900.1"/>
    <property type="molecule type" value="Genomic_DNA"/>
</dbReference>
<gene>
    <name evidence="1" type="ORF">QBC32DRAFT_318366</name>
</gene>
<proteinExistence type="predicted"/>
<feature type="non-terminal residue" evidence="1">
    <location>
        <position position="98"/>
    </location>
</feature>
<evidence type="ECO:0000313" key="2">
    <source>
        <dbReference type="Proteomes" id="UP001303222"/>
    </source>
</evidence>
<accession>A0AAN6SBU7</accession>